<dbReference type="Pfam" id="PF01765">
    <property type="entry name" value="RRF"/>
    <property type="match status" value="1"/>
</dbReference>
<evidence type="ECO:0000256" key="1">
    <source>
        <dbReference type="ARBA" id="ARBA00005912"/>
    </source>
</evidence>
<evidence type="ECO:0000259" key="5">
    <source>
        <dbReference type="Pfam" id="PF01765"/>
    </source>
</evidence>
<dbReference type="CDD" id="cd00520">
    <property type="entry name" value="RRF"/>
    <property type="match status" value="1"/>
</dbReference>
<name>A0ABR5TNF6_9BACL</name>
<keyword evidence="3" id="KW-0963">Cytoplasm</keyword>
<evidence type="ECO:0000256" key="4">
    <source>
        <dbReference type="SAM" id="Coils"/>
    </source>
</evidence>
<dbReference type="RefSeq" id="WP_066128252.1">
    <property type="nucleotide sequence ID" value="NZ_KQ959854.1"/>
</dbReference>
<dbReference type="SUPFAM" id="SSF55194">
    <property type="entry name" value="Ribosome recycling factor, RRF"/>
    <property type="match status" value="1"/>
</dbReference>
<dbReference type="PANTHER" id="PTHR20982:SF3">
    <property type="entry name" value="MITOCHONDRIAL RIBOSOME RECYCLING FACTOR PSEUDO 1"/>
    <property type="match status" value="1"/>
</dbReference>
<keyword evidence="7" id="KW-1185">Reference proteome</keyword>
<dbReference type="InterPro" id="IPR036191">
    <property type="entry name" value="RRF_sf"/>
</dbReference>
<dbReference type="PANTHER" id="PTHR20982">
    <property type="entry name" value="RIBOSOME RECYCLING FACTOR"/>
    <property type="match status" value="1"/>
</dbReference>
<proteinExistence type="inferred from homology"/>
<evidence type="ECO:0000256" key="2">
    <source>
        <dbReference type="ARBA" id="ARBA00022917"/>
    </source>
</evidence>
<dbReference type="Gene3D" id="3.30.1360.40">
    <property type="match status" value="1"/>
</dbReference>
<organism evidence="6 7">
    <name type="scientific">Gemelliphila asaccharolytica</name>
    <dbReference type="NCBI Taxonomy" id="502393"/>
    <lineage>
        <taxon>Bacteria</taxon>
        <taxon>Bacillati</taxon>
        <taxon>Bacillota</taxon>
        <taxon>Bacilli</taxon>
        <taxon>Bacillales</taxon>
        <taxon>Gemellaceae</taxon>
        <taxon>Gemelliphila</taxon>
    </lineage>
</organism>
<feature type="domain" description="Ribosome recycling factor" evidence="5">
    <location>
        <begin position="20"/>
        <end position="183"/>
    </location>
</feature>
<dbReference type="InterPro" id="IPR002661">
    <property type="entry name" value="Ribosome_recyc_fac"/>
</dbReference>
<comment type="similarity">
    <text evidence="1 3">Belongs to the RRF family.</text>
</comment>
<dbReference type="InterPro" id="IPR023584">
    <property type="entry name" value="Ribosome_recyc_fac_dom"/>
</dbReference>
<evidence type="ECO:0000256" key="3">
    <source>
        <dbReference type="HAMAP-Rule" id="MF_00040"/>
    </source>
</evidence>
<dbReference type="EMBL" id="LSDB01000001">
    <property type="protein sequence ID" value="KXB58950.1"/>
    <property type="molecule type" value="Genomic_DNA"/>
</dbReference>
<comment type="subcellular location">
    <subcellularLocation>
        <location evidence="3">Cytoplasm</location>
    </subcellularLocation>
</comment>
<gene>
    <name evidence="3" type="primary">frr</name>
    <name evidence="6" type="ORF">HMPREF1871_00016</name>
</gene>
<comment type="caution">
    <text evidence="6">The sequence shown here is derived from an EMBL/GenBank/DDBJ whole genome shotgun (WGS) entry which is preliminary data.</text>
</comment>
<evidence type="ECO:0000313" key="6">
    <source>
        <dbReference type="EMBL" id="KXB58950.1"/>
    </source>
</evidence>
<dbReference type="NCBIfam" id="TIGR00496">
    <property type="entry name" value="frr"/>
    <property type="match status" value="1"/>
</dbReference>
<keyword evidence="4" id="KW-0175">Coiled coil</keyword>
<accession>A0ABR5TNF6</accession>
<reference evidence="6 7" key="1">
    <citation type="submission" date="2016-01" db="EMBL/GenBank/DDBJ databases">
        <authorList>
            <person name="Mitreva M."/>
            <person name="Pepin K.H."/>
            <person name="Mihindukulasuriya K.A."/>
            <person name="Fulton R."/>
            <person name="Fronick C."/>
            <person name="O'Laughlin M."/>
            <person name="Miner T."/>
            <person name="Herter B."/>
            <person name="Rosa B.A."/>
            <person name="Cordes M."/>
            <person name="Tomlinson C."/>
            <person name="Wollam A."/>
            <person name="Palsikar V.B."/>
            <person name="Mardis E.R."/>
            <person name="Wilson R.K."/>
        </authorList>
    </citation>
    <scope>NUCLEOTIDE SEQUENCE [LARGE SCALE GENOMIC DNA]</scope>
    <source>
        <strain evidence="6 7">KA00071</strain>
    </source>
</reference>
<sequence>MPKEIISNLEQKMAKTVNSLRKELSSIRAGKASSAVLDRLTVEYYGVATPINQVAGISVPEPKMLLISPYEKSLLKEIEKAIQASDLGLNPANDGNVIRIVFPALTEERRKELAKQVGKETENSKIAVRNIRREAMDAIKKMEKSSEITEDDLKSYSDEIQKVTDKFISELEKVSKDKQSELMSV</sequence>
<comment type="function">
    <text evidence="3">Responsible for the release of ribosomes from messenger RNA at the termination of protein biosynthesis. May increase the efficiency of translation by recycling ribosomes from one round of translation to another.</text>
</comment>
<feature type="coiled-coil region" evidence="4">
    <location>
        <begin position="139"/>
        <end position="166"/>
    </location>
</feature>
<dbReference type="Gene3D" id="1.10.132.20">
    <property type="entry name" value="Ribosome-recycling factor"/>
    <property type="match status" value="1"/>
</dbReference>
<protein>
    <recommendedName>
        <fullName evidence="3">Ribosome-recycling factor</fullName>
        <shortName evidence="3">RRF</shortName>
    </recommendedName>
    <alternativeName>
        <fullName evidence="3">Ribosome-releasing factor</fullName>
    </alternativeName>
</protein>
<dbReference type="HAMAP" id="MF_00040">
    <property type="entry name" value="RRF"/>
    <property type="match status" value="1"/>
</dbReference>
<keyword evidence="2 3" id="KW-0648">Protein biosynthesis</keyword>
<dbReference type="Proteomes" id="UP000070467">
    <property type="component" value="Unassembled WGS sequence"/>
</dbReference>
<evidence type="ECO:0000313" key="7">
    <source>
        <dbReference type="Proteomes" id="UP000070467"/>
    </source>
</evidence>